<dbReference type="Proteomes" id="UP001218188">
    <property type="component" value="Unassembled WGS sequence"/>
</dbReference>
<evidence type="ECO:0000313" key="1">
    <source>
        <dbReference type="EMBL" id="KAJ7019362.1"/>
    </source>
</evidence>
<organism evidence="1 2">
    <name type="scientific">Mycena alexandri</name>
    <dbReference type="NCBI Taxonomy" id="1745969"/>
    <lineage>
        <taxon>Eukaryota</taxon>
        <taxon>Fungi</taxon>
        <taxon>Dikarya</taxon>
        <taxon>Basidiomycota</taxon>
        <taxon>Agaricomycotina</taxon>
        <taxon>Agaricomycetes</taxon>
        <taxon>Agaricomycetidae</taxon>
        <taxon>Agaricales</taxon>
        <taxon>Marasmiineae</taxon>
        <taxon>Mycenaceae</taxon>
        <taxon>Mycena</taxon>
    </lineage>
</organism>
<keyword evidence="2" id="KW-1185">Reference proteome</keyword>
<protein>
    <submittedName>
        <fullName evidence="1">Uncharacterized protein</fullName>
    </submittedName>
</protein>
<reference evidence="1" key="1">
    <citation type="submission" date="2023-03" db="EMBL/GenBank/DDBJ databases">
        <title>Massive genome expansion in bonnet fungi (Mycena s.s.) driven by repeated elements and novel gene families across ecological guilds.</title>
        <authorList>
            <consortium name="Lawrence Berkeley National Laboratory"/>
            <person name="Harder C.B."/>
            <person name="Miyauchi S."/>
            <person name="Viragh M."/>
            <person name="Kuo A."/>
            <person name="Thoen E."/>
            <person name="Andreopoulos B."/>
            <person name="Lu D."/>
            <person name="Skrede I."/>
            <person name="Drula E."/>
            <person name="Henrissat B."/>
            <person name="Morin E."/>
            <person name="Kohler A."/>
            <person name="Barry K."/>
            <person name="LaButti K."/>
            <person name="Morin E."/>
            <person name="Salamov A."/>
            <person name="Lipzen A."/>
            <person name="Mereny Z."/>
            <person name="Hegedus B."/>
            <person name="Baldrian P."/>
            <person name="Stursova M."/>
            <person name="Weitz H."/>
            <person name="Taylor A."/>
            <person name="Grigoriev I.V."/>
            <person name="Nagy L.G."/>
            <person name="Martin F."/>
            <person name="Kauserud H."/>
        </authorList>
    </citation>
    <scope>NUCLEOTIDE SEQUENCE</scope>
    <source>
        <strain evidence="1">CBHHK200</strain>
    </source>
</reference>
<comment type="caution">
    <text evidence="1">The sequence shown here is derived from an EMBL/GenBank/DDBJ whole genome shotgun (WGS) entry which is preliminary data.</text>
</comment>
<dbReference type="EMBL" id="JARJCM010000296">
    <property type="protein sequence ID" value="KAJ7019362.1"/>
    <property type="molecule type" value="Genomic_DNA"/>
</dbReference>
<sequence length="124" mass="14839">MCIPEHTLFWQCAYSSSRRMLLVLERLVHLSLQRLSAKLRRYCCYGCGKRHREYYDFVRAGGFAGVERVIRYWLWRMGEIGSVSFLDINSSEIVVIVAEMYNYNHCKYYLEQKNYVDYTYGIFA</sequence>
<gene>
    <name evidence="1" type="ORF">C8F04DRAFT_1197758</name>
</gene>
<accession>A0AAD6S5K4</accession>
<name>A0AAD6S5K4_9AGAR</name>
<proteinExistence type="predicted"/>
<dbReference type="AlphaFoldDB" id="A0AAD6S5K4"/>
<evidence type="ECO:0000313" key="2">
    <source>
        <dbReference type="Proteomes" id="UP001218188"/>
    </source>
</evidence>